<dbReference type="KEGG" id="pez:HWQ56_19205"/>
<gene>
    <name evidence="1" type="ORF">HWQ56_19205</name>
</gene>
<protein>
    <submittedName>
        <fullName evidence="1">Uncharacterized protein</fullName>
    </submittedName>
</protein>
<keyword evidence="2" id="KW-1185">Reference proteome</keyword>
<evidence type="ECO:0000313" key="2">
    <source>
        <dbReference type="Proteomes" id="UP000509568"/>
    </source>
</evidence>
<evidence type="ECO:0000313" key="1">
    <source>
        <dbReference type="EMBL" id="QKZ05809.1"/>
    </source>
</evidence>
<organism evidence="1 2">
    <name type="scientific">Pseudomonas eucalypticola</name>
    <dbReference type="NCBI Taxonomy" id="2599595"/>
    <lineage>
        <taxon>Bacteria</taxon>
        <taxon>Pseudomonadati</taxon>
        <taxon>Pseudomonadota</taxon>
        <taxon>Gammaproteobacteria</taxon>
        <taxon>Pseudomonadales</taxon>
        <taxon>Pseudomonadaceae</taxon>
        <taxon>Pseudomonas</taxon>
    </lineage>
</organism>
<dbReference type="AlphaFoldDB" id="A0A7D5H793"/>
<dbReference type="EMBL" id="CP056030">
    <property type="protein sequence ID" value="QKZ05809.1"/>
    <property type="molecule type" value="Genomic_DNA"/>
</dbReference>
<sequence>MTAVQMLQRLMVAQVKSNHALGAAIEELALWAEQNGGAQAARNARDALSALDDSSELIGHCLEELGKEASR</sequence>
<proteinExistence type="predicted"/>
<accession>A0A7D5H793</accession>
<dbReference type="RefSeq" id="WP_176571508.1">
    <property type="nucleotide sequence ID" value="NZ_CP056030.1"/>
</dbReference>
<name>A0A7D5H793_9PSED</name>
<dbReference type="Proteomes" id="UP000509568">
    <property type="component" value="Chromosome"/>
</dbReference>
<reference evidence="1 2" key="1">
    <citation type="submission" date="2020-06" db="EMBL/GenBank/DDBJ databases">
        <title>Pseudomonas eucalypticola sp. nov., an endophyte of Eucalyptus dunnii leaves with biocontrol ability of eucalyptus leaf blight.</title>
        <authorList>
            <person name="Liu Y."/>
            <person name="Song Z."/>
            <person name="Zeng H."/>
            <person name="Lu M."/>
            <person name="Wang X."/>
            <person name="Lian X."/>
            <person name="Zhang Q."/>
        </authorList>
    </citation>
    <scope>NUCLEOTIDE SEQUENCE [LARGE SCALE GENOMIC DNA]</scope>
    <source>
        <strain evidence="1 2">NP-1</strain>
    </source>
</reference>